<dbReference type="AlphaFoldDB" id="A0AAD3QXQ6"/>
<dbReference type="InterPro" id="IPR052603">
    <property type="entry name" value="EFCB6"/>
</dbReference>
<dbReference type="PROSITE" id="PS50222">
    <property type="entry name" value="EF_HAND_2"/>
    <property type="match status" value="1"/>
</dbReference>
<dbReference type="InterPro" id="IPR002048">
    <property type="entry name" value="EF_hand_dom"/>
</dbReference>
<comment type="caution">
    <text evidence="4">The sequence shown here is derived from an EMBL/GenBank/DDBJ whole genome shotgun (WGS) entry which is preliminary data.</text>
</comment>
<dbReference type="EMBL" id="BRZM01003423">
    <property type="protein sequence ID" value="GLD48228.1"/>
    <property type="molecule type" value="Genomic_DNA"/>
</dbReference>
<reference evidence="4" key="1">
    <citation type="submission" date="2022-08" db="EMBL/GenBank/DDBJ databases">
        <title>Genome sequencing of akame (Lates japonicus).</title>
        <authorList>
            <person name="Hashiguchi Y."/>
            <person name="Takahashi H."/>
        </authorList>
    </citation>
    <scope>NUCLEOTIDE SEQUENCE</scope>
    <source>
        <strain evidence="4">Kochi</strain>
    </source>
</reference>
<dbReference type="SUPFAM" id="SSF47473">
    <property type="entry name" value="EF-hand"/>
    <property type="match status" value="1"/>
</dbReference>
<gene>
    <name evidence="4" type="ORF">AKAME5_002728500</name>
</gene>
<dbReference type="GO" id="GO:0005654">
    <property type="term" value="C:nucleoplasm"/>
    <property type="evidence" value="ECO:0007669"/>
    <property type="project" value="TreeGrafter"/>
</dbReference>
<dbReference type="InterPro" id="IPR011992">
    <property type="entry name" value="EF-hand-dom_pair"/>
</dbReference>
<evidence type="ECO:0000313" key="5">
    <source>
        <dbReference type="Proteomes" id="UP001279410"/>
    </source>
</evidence>
<dbReference type="GO" id="GO:0005509">
    <property type="term" value="F:calcium ion binding"/>
    <property type="evidence" value="ECO:0007669"/>
    <property type="project" value="InterPro"/>
</dbReference>
<proteinExistence type="predicted"/>
<dbReference type="Gene3D" id="1.10.238.10">
    <property type="entry name" value="EF-hand"/>
    <property type="match status" value="1"/>
</dbReference>
<dbReference type="PANTHER" id="PTHR20875">
    <property type="entry name" value="EF-HAND CALCIUM-BINDING DOMAIN-CONTAINING PROTEIN 6-RELATED"/>
    <property type="match status" value="1"/>
</dbReference>
<evidence type="ECO:0000313" key="4">
    <source>
        <dbReference type="EMBL" id="GLD48228.1"/>
    </source>
</evidence>
<dbReference type="InterPro" id="IPR018247">
    <property type="entry name" value="EF_Hand_1_Ca_BS"/>
</dbReference>
<dbReference type="PROSITE" id="PS00018">
    <property type="entry name" value="EF_HAND_1"/>
    <property type="match status" value="1"/>
</dbReference>
<evidence type="ECO:0000259" key="3">
    <source>
        <dbReference type="PROSITE" id="PS50222"/>
    </source>
</evidence>
<name>A0AAD3QXQ6_LATJO</name>
<feature type="non-terminal residue" evidence="4">
    <location>
        <position position="1"/>
    </location>
</feature>
<evidence type="ECO:0000256" key="1">
    <source>
        <dbReference type="ARBA" id="ARBA00022723"/>
    </source>
</evidence>
<sequence length="87" mass="10367">MQFLRRFGRAPVAQRACNSSVRRVPQKTSKSLSEIQKHLKDKIGGNLRTVIRVFHLFDYNQDGHIQQHEFRRILDNYCIHLTDKEFQ</sequence>
<feature type="domain" description="EF-hand" evidence="3">
    <location>
        <begin position="45"/>
        <end position="80"/>
    </location>
</feature>
<dbReference type="PANTHER" id="PTHR20875:SF2">
    <property type="entry name" value="EF-HAND CALCIUM-BINDING DOMAIN-CONTAINING PROTEIN 6"/>
    <property type="match status" value="1"/>
</dbReference>
<protein>
    <submittedName>
        <fullName evidence="4">EF-hand calcium-binding domain-containing protein 6</fullName>
    </submittedName>
</protein>
<keyword evidence="1" id="KW-0479">Metal-binding</keyword>
<dbReference type="Proteomes" id="UP001279410">
    <property type="component" value="Unassembled WGS sequence"/>
</dbReference>
<dbReference type="Pfam" id="PF13405">
    <property type="entry name" value="EF-hand_6"/>
    <property type="match status" value="1"/>
</dbReference>
<organism evidence="4 5">
    <name type="scientific">Lates japonicus</name>
    <name type="common">Japanese lates</name>
    <dbReference type="NCBI Taxonomy" id="270547"/>
    <lineage>
        <taxon>Eukaryota</taxon>
        <taxon>Metazoa</taxon>
        <taxon>Chordata</taxon>
        <taxon>Craniata</taxon>
        <taxon>Vertebrata</taxon>
        <taxon>Euteleostomi</taxon>
        <taxon>Actinopterygii</taxon>
        <taxon>Neopterygii</taxon>
        <taxon>Teleostei</taxon>
        <taxon>Neoteleostei</taxon>
        <taxon>Acanthomorphata</taxon>
        <taxon>Carangaria</taxon>
        <taxon>Carangaria incertae sedis</taxon>
        <taxon>Centropomidae</taxon>
        <taxon>Lates</taxon>
    </lineage>
</organism>
<keyword evidence="5" id="KW-1185">Reference proteome</keyword>
<keyword evidence="2" id="KW-0106">Calcium</keyword>
<evidence type="ECO:0000256" key="2">
    <source>
        <dbReference type="ARBA" id="ARBA00022837"/>
    </source>
</evidence>
<accession>A0AAD3QXQ6</accession>